<name>A0A927D695_9RHOB</name>
<dbReference type="GO" id="GO:0008324">
    <property type="term" value="F:monoatomic cation transmembrane transporter activity"/>
    <property type="evidence" value="ECO:0007669"/>
    <property type="project" value="InterPro"/>
</dbReference>
<proteinExistence type="inferred from homology"/>
<evidence type="ECO:0000256" key="2">
    <source>
        <dbReference type="ARBA" id="ARBA00006228"/>
    </source>
</evidence>
<dbReference type="AlphaFoldDB" id="A0A927D695"/>
<reference evidence="8" key="1">
    <citation type="submission" date="2020-08" db="EMBL/GenBank/DDBJ databases">
        <title>Sulfitobacter aestuariivivens sp. nov., isolated from a tidal flat.</title>
        <authorList>
            <person name="Park S."/>
            <person name="Yoon J.-H."/>
        </authorList>
    </citation>
    <scope>NUCLEOTIDE SEQUENCE</scope>
    <source>
        <strain evidence="8">TSTF-M16</strain>
    </source>
</reference>
<keyword evidence="3" id="KW-1003">Cell membrane</keyword>
<feature type="transmembrane region" description="Helical" evidence="7">
    <location>
        <begin position="31"/>
        <end position="52"/>
    </location>
</feature>
<organism evidence="8 9">
    <name type="scientific">Sulfitobacter aestuariivivens</name>
    <dbReference type="NCBI Taxonomy" id="2766981"/>
    <lineage>
        <taxon>Bacteria</taxon>
        <taxon>Pseudomonadati</taxon>
        <taxon>Pseudomonadota</taxon>
        <taxon>Alphaproteobacteria</taxon>
        <taxon>Rhodobacterales</taxon>
        <taxon>Roseobacteraceae</taxon>
        <taxon>Sulfitobacter</taxon>
    </lineage>
</organism>
<comment type="similarity">
    <text evidence="2">Belongs to the CPA3 antiporters (TC 2.A.63) subunit E family.</text>
</comment>
<dbReference type="Proteomes" id="UP000635142">
    <property type="component" value="Unassembled WGS sequence"/>
</dbReference>
<keyword evidence="5 7" id="KW-1133">Transmembrane helix</keyword>
<dbReference type="PANTHER" id="PTHR34584">
    <property type="entry name" value="NA(+)/H(+) ANTIPORTER SUBUNIT E1"/>
    <property type="match status" value="1"/>
</dbReference>
<protein>
    <submittedName>
        <fullName evidence="8">Na+/H+ antiporter subunit E</fullName>
    </submittedName>
</protein>
<dbReference type="InterPro" id="IPR002758">
    <property type="entry name" value="Cation_antiport_E"/>
</dbReference>
<dbReference type="RefSeq" id="WP_191075612.1">
    <property type="nucleotide sequence ID" value="NZ_JACTAG010000002.1"/>
</dbReference>
<gene>
    <name evidence="8" type="ORF">H9Q16_11700</name>
</gene>
<keyword evidence="6 7" id="KW-0472">Membrane</keyword>
<dbReference type="GO" id="GO:0005886">
    <property type="term" value="C:plasma membrane"/>
    <property type="evidence" value="ECO:0007669"/>
    <property type="project" value="UniProtKB-SubCell"/>
</dbReference>
<dbReference type="Pfam" id="PF01899">
    <property type="entry name" value="MNHE"/>
    <property type="match status" value="1"/>
</dbReference>
<evidence type="ECO:0000256" key="3">
    <source>
        <dbReference type="ARBA" id="ARBA00022475"/>
    </source>
</evidence>
<evidence type="ECO:0000256" key="1">
    <source>
        <dbReference type="ARBA" id="ARBA00004651"/>
    </source>
</evidence>
<dbReference type="NCBIfam" id="NF006518">
    <property type="entry name" value="PRK08965.1-2"/>
    <property type="match status" value="1"/>
</dbReference>
<feature type="transmembrane region" description="Helical" evidence="7">
    <location>
        <begin position="7"/>
        <end position="25"/>
    </location>
</feature>
<dbReference type="EMBL" id="JACTAG010000002">
    <property type="protein sequence ID" value="MBD3664589.1"/>
    <property type="molecule type" value="Genomic_DNA"/>
</dbReference>
<evidence type="ECO:0000256" key="5">
    <source>
        <dbReference type="ARBA" id="ARBA00022989"/>
    </source>
</evidence>
<dbReference type="PANTHER" id="PTHR34584:SF1">
    <property type="entry name" value="NA(+)_H(+) ANTIPORTER SUBUNIT E1"/>
    <property type="match status" value="1"/>
</dbReference>
<evidence type="ECO:0000256" key="7">
    <source>
        <dbReference type="SAM" id="Phobius"/>
    </source>
</evidence>
<comment type="subcellular location">
    <subcellularLocation>
        <location evidence="1">Cell membrane</location>
        <topology evidence="1">Multi-pass membrane protein</topology>
    </subcellularLocation>
</comment>
<sequence>MTRAYRWLLPHPLLTLILAVVWVLLQNDITAGMVVFGIILGVVIPWMTSVWWPDTPKGFRLGKMVSYSLMVMWDIMVANVQVAWIVISVPNAKLKPAWIVIPLELRQPEAITVLAGTITLTPGTVSADLSDEGHSLLVHVLHTDDPDGVRDEIKTRYERRLLEIFV</sequence>
<evidence type="ECO:0000313" key="8">
    <source>
        <dbReference type="EMBL" id="MBD3664589.1"/>
    </source>
</evidence>
<comment type="caution">
    <text evidence="8">The sequence shown here is derived from an EMBL/GenBank/DDBJ whole genome shotgun (WGS) entry which is preliminary data.</text>
</comment>
<keyword evidence="9" id="KW-1185">Reference proteome</keyword>
<keyword evidence="4 7" id="KW-0812">Transmembrane</keyword>
<accession>A0A927D695</accession>
<evidence type="ECO:0000256" key="4">
    <source>
        <dbReference type="ARBA" id="ARBA00022692"/>
    </source>
</evidence>
<dbReference type="PIRSF" id="PIRSF019239">
    <property type="entry name" value="MrpE"/>
    <property type="match status" value="1"/>
</dbReference>
<evidence type="ECO:0000256" key="6">
    <source>
        <dbReference type="ARBA" id="ARBA00023136"/>
    </source>
</evidence>
<evidence type="ECO:0000313" key="9">
    <source>
        <dbReference type="Proteomes" id="UP000635142"/>
    </source>
</evidence>
<feature type="transmembrane region" description="Helical" evidence="7">
    <location>
        <begin position="64"/>
        <end position="87"/>
    </location>
</feature>